<dbReference type="AlphaFoldDB" id="A0A5C3Q559"/>
<evidence type="ECO:0000313" key="2">
    <source>
        <dbReference type="EMBL" id="TFK95510.1"/>
    </source>
</evidence>
<keyword evidence="3" id="KW-1185">Reference proteome</keyword>
<evidence type="ECO:0000313" key="3">
    <source>
        <dbReference type="Proteomes" id="UP000305067"/>
    </source>
</evidence>
<dbReference type="EMBL" id="ML178882">
    <property type="protein sequence ID" value="TFK95510.1"/>
    <property type="molecule type" value="Genomic_DNA"/>
</dbReference>
<dbReference type="STRING" id="1884261.A0A5C3Q559"/>
<proteinExistence type="predicted"/>
<feature type="region of interest" description="Disordered" evidence="1">
    <location>
        <begin position="1"/>
        <end position="24"/>
    </location>
</feature>
<dbReference type="OrthoDB" id="3056269at2759"/>
<dbReference type="SUPFAM" id="SSF52047">
    <property type="entry name" value="RNI-like"/>
    <property type="match status" value="1"/>
</dbReference>
<dbReference type="Proteomes" id="UP000305067">
    <property type="component" value="Unassembled WGS sequence"/>
</dbReference>
<organism evidence="2 3">
    <name type="scientific">Pterulicium gracile</name>
    <dbReference type="NCBI Taxonomy" id="1884261"/>
    <lineage>
        <taxon>Eukaryota</taxon>
        <taxon>Fungi</taxon>
        <taxon>Dikarya</taxon>
        <taxon>Basidiomycota</taxon>
        <taxon>Agaricomycotina</taxon>
        <taxon>Agaricomycetes</taxon>
        <taxon>Agaricomycetidae</taxon>
        <taxon>Agaricales</taxon>
        <taxon>Pleurotineae</taxon>
        <taxon>Pterulaceae</taxon>
        <taxon>Pterulicium</taxon>
    </lineage>
</organism>
<name>A0A5C3Q559_9AGAR</name>
<reference evidence="2 3" key="1">
    <citation type="journal article" date="2019" name="Nat. Ecol. Evol.">
        <title>Megaphylogeny resolves global patterns of mushroom evolution.</title>
        <authorList>
            <person name="Varga T."/>
            <person name="Krizsan K."/>
            <person name="Foldi C."/>
            <person name="Dima B."/>
            <person name="Sanchez-Garcia M."/>
            <person name="Sanchez-Ramirez S."/>
            <person name="Szollosi G.J."/>
            <person name="Szarkandi J.G."/>
            <person name="Papp V."/>
            <person name="Albert L."/>
            <person name="Andreopoulos W."/>
            <person name="Angelini C."/>
            <person name="Antonin V."/>
            <person name="Barry K.W."/>
            <person name="Bougher N.L."/>
            <person name="Buchanan P."/>
            <person name="Buyck B."/>
            <person name="Bense V."/>
            <person name="Catcheside P."/>
            <person name="Chovatia M."/>
            <person name="Cooper J."/>
            <person name="Damon W."/>
            <person name="Desjardin D."/>
            <person name="Finy P."/>
            <person name="Geml J."/>
            <person name="Haridas S."/>
            <person name="Hughes K."/>
            <person name="Justo A."/>
            <person name="Karasinski D."/>
            <person name="Kautmanova I."/>
            <person name="Kiss B."/>
            <person name="Kocsube S."/>
            <person name="Kotiranta H."/>
            <person name="LaButti K.M."/>
            <person name="Lechner B.E."/>
            <person name="Liimatainen K."/>
            <person name="Lipzen A."/>
            <person name="Lukacs Z."/>
            <person name="Mihaltcheva S."/>
            <person name="Morgado L.N."/>
            <person name="Niskanen T."/>
            <person name="Noordeloos M.E."/>
            <person name="Ohm R.A."/>
            <person name="Ortiz-Santana B."/>
            <person name="Ovrebo C."/>
            <person name="Racz N."/>
            <person name="Riley R."/>
            <person name="Savchenko A."/>
            <person name="Shiryaev A."/>
            <person name="Soop K."/>
            <person name="Spirin V."/>
            <person name="Szebenyi C."/>
            <person name="Tomsovsky M."/>
            <person name="Tulloss R.E."/>
            <person name="Uehling J."/>
            <person name="Grigoriev I.V."/>
            <person name="Vagvolgyi C."/>
            <person name="Papp T."/>
            <person name="Martin F.M."/>
            <person name="Miettinen O."/>
            <person name="Hibbett D.S."/>
            <person name="Nagy L.G."/>
        </authorList>
    </citation>
    <scope>NUCLEOTIDE SEQUENCE [LARGE SCALE GENOMIC DNA]</scope>
    <source>
        <strain evidence="2 3">CBS 309.79</strain>
    </source>
</reference>
<sequence length="492" mass="55216">MQTPSDASSHRDIQSLPLPPRTDSTAQLEELPDELLVQIFLELQPILREAPTRSRDRLPPLAGPWLLSTISHRWRRIALSLASLWSMVEYEDALFLRHADRADALSEMYRLQLHRSGTSKLRVVVNLLGGGPHQYTVEMQQILWSSSSRWAELDIDDGAPGRDRHEAFVFDPQCDLSSLQKVYTGRSDDLERLLPKAPGLETIVHRQFSGVPDLSPHTGVTQLVLNPARATSRYLGAFPNLETLVLADYHLIGLRADETPLVLGRLRHLHLTLQRTDTSALFDHLRFPALESLFVEGKRSGAYINAVHALLQASGCSGITALAFRLDPTYGSERWAHLLGETPYLEHLRILIHYKVKSWRAIAALSILGWNSKPSKEVPTRLKLCPHLTTIELDVYCHEESPESYSHMVTLLSQNLISIVESRGAHSQRSDALFPKELERVDVRVGGASRPDGLAQKLSSCCSGYVTRLSAMGMGPRLEIKARDQFLNFFDD</sequence>
<accession>A0A5C3Q559</accession>
<protein>
    <recommendedName>
        <fullName evidence="4">F-box domain-containing protein</fullName>
    </recommendedName>
</protein>
<evidence type="ECO:0000256" key="1">
    <source>
        <dbReference type="SAM" id="MobiDB-lite"/>
    </source>
</evidence>
<gene>
    <name evidence="2" type="ORF">BDV98DRAFT_577631</name>
</gene>
<evidence type="ECO:0008006" key="4">
    <source>
        <dbReference type="Google" id="ProtNLM"/>
    </source>
</evidence>